<evidence type="ECO:0000313" key="6">
    <source>
        <dbReference type="EMBL" id="MEC4294910.1"/>
    </source>
</evidence>
<gene>
    <name evidence="6" type="ORF">VJ920_06280</name>
</gene>
<dbReference type="RefSeq" id="WP_326454629.1">
    <property type="nucleotide sequence ID" value="NZ_JAYMFH010000006.1"/>
</dbReference>
<keyword evidence="7" id="KW-1185">Reference proteome</keyword>
<proteinExistence type="inferred from homology"/>
<reference evidence="6 7" key="1">
    <citation type="submission" date="2024-01" db="EMBL/GenBank/DDBJ databases">
        <title>novel species in genus Adlercreutzia.</title>
        <authorList>
            <person name="Liu X."/>
        </authorList>
    </citation>
    <scope>NUCLEOTIDE SEQUENCE [LARGE SCALE GENOMIC DNA]</scope>
    <source>
        <strain evidence="6 7">R22</strain>
    </source>
</reference>
<evidence type="ECO:0000256" key="2">
    <source>
        <dbReference type="ARBA" id="ARBA00022679"/>
    </source>
</evidence>
<evidence type="ECO:0000256" key="1">
    <source>
        <dbReference type="ARBA" id="ARBA00010164"/>
    </source>
</evidence>
<dbReference type="InterPro" id="IPR052028">
    <property type="entry name" value="HipA_Ser/Thr_kinase"/>
</dbReference>
<feature type="domain" description="HipA-like C-terminal" evidence="4">
    <location>
        <begin position="144"/>
        <end position="385"/>
    </location>
</feature>
<evidence type="ECO:0000259" key="5">
    <source>
        <dbReference type="Pfam" id="PF13657"/>
    </source>
</evidence>
<dbReference type="InterPro" id="IPR017508">
    <property type="entry name" value="HipA_N1"/>
</dbReference>
<keyword evidence="2" id="KW-0808">Transferase</keyword>
<keyword evidence="3" id="KW-0418">Kinase</keyword>
<dbReference type="Pfam" id="PF07804">
    <property type="entry name" value="HipA_C"/>
    <property type="match status" value="1"/>
</dbReference>
<dbReference type="EMBL" id="JAYMFH010000006">
    <property type="protein sequence ID" value="MEC4294910.1"/>
    <property type="molecule type" value="Genomic_DNA"/>
</dbReference>
<dbReference type="NCBIfam" id="TIGR03071">
    <property type="entry name" value="couple_hipA"/>
    <property type="match status" value="1"/>
</dbReference>
<evidence type="ECO:0000259" key="4">
    <source>
        <dbReference type="Pfam" id="PF07804"/>
    </source>
</evidence>
<comment type="caution">
    <text evidence="6">The sequence shown here is derived from an EMBL/GenBank/DDBJ whole genome shotgun (WGS) entry which is preliminary data.</text>
</comment>
<dbReference type="Proteomes" id="UP001343724">
    <property type="component" value="Unassembled WGS sequence"/>
</dbReference>
<accession>A0ABU6IYQ1</accession>
<sequence length="426" mass="47017">MTVELTVYRDFPEAPLPLGTLARTEGKITFRYHENYLASPAPAPLSLSLPLRAEPYAEEELTPYFRGLLPEGAALENLCRSLGIPQDDYFAMLAACGLDCLGDVVIDPAAYAETRSYETVSLDQIKEMAGKPGKIDESLETARLSLAGTQNKCGLFHDPSAPITEGWYQPVGGAPSNYIVKFAREDLIDLMQVEHLSMTCAAACGLDVARTALISPLKPIICVERYDRRLASNETIDSLVAPLRRHQEDLTQAFGLLPHAKYRELKPSSVQVIADFLRRRSAEPARDLRAFASLILFNYLIGNCDNHLKNMSILYAPDWRSFTLAPAYDLVSTTYFARFSREMGMAIGEHSDIDEVTTADFAILAEQLGVGMKVLRGIATTFTEQAIPALRNEGARLGDEGYGTAPYIADDIEEDILPRLELLTTL</sequence>
<name>A0ABU6IYQ1_9ACTN</name>
<dbReference type="Gene3D" id="1.10.1070.20">
    <property type="match status" value="1"/>
</dbReference>
<feature type="domain" description="HipA N-terminal subdomain 1" evidence="5">
    <location>
        <begin position="17"/>
        <end position="106"/>
    </location>
</feature>
<dbReference type="PANTHER" id="PTHR37419">
    <property type="entry name" value="SERINE/THREONINE-PROTEIN KINASE TOXIN HIPA"/>
    <property type="match status" value="1"/>
</dbReference>
<evidence type="ECO:0000256" key="3">
    <source>
        <dbReference type="ARBA" id="ARBA00022777"/>
    </source>
</evidence>
<dbReference type="Pfam" id="PF13657">
    <property type="entry name" value="Couple_hipA"/>
    <property type="match status" value="1"/>
</dbReference>
<organism evidence="6 7">
    <name type="scientific">Adlercreutzia shanghongiae</name>
    <dbReference type="NCBI Taxonomy" id="3111773"/>
    <lineage>
        <taxon>Bacteria</taxon>
        <taxon>Bacillati</taxon>
        <taxon>Actinomycetota</taxon>
        <taxon>Coriobacteriia</taxon>
        <taxon>Eggerthellales</taxon>
        <taxon>Eggerthellaceae</taxon>
        <taxon>Adlercreutzia</taxon>
    </lineage>
</organism>
<dbReference type="InterPro" id="IPR012893">
    <property type="entry name" value="HipA-like_C"/>
</dbReference>
<dbReference type="PANTHER" id="PTHR37419:SF1">
    <property type="entry name" value="SERINE_THREONINE-PROTEIN KINASE TOXIN HIPA"/>
    <property type="match status" value="1"/>
</dbReference>
<comment type="similarity">
    <text evidence="1">Belongs to the HipA Ser/Thr kinase family.</text>
</comment>
<protein>
    <submittedName>
        <fullName evidence="6">HipA domain-containing protein</fullName>
    </submittedName>
</protein>
<evidence type="ECO:0000313" key="7">
    <source>
        <dbReference type="Proteomes" id="UP001343724"/>
    </source>
</evidence>